<dbReference type="InParanoid" id="L5KTL2"/>
<name>L5KTL2_PTEAL</name>
<evidence type="ECO:0000313" key="2">
    <source>
        <dbReference type="EMBL" id="ELK14804.1"/>
    </source>
</evidence>
<dbReference type="AlphaFoldDB" id="L5KTL2"/>
<keyword evidence="3" id="KW-1185">Reference proteome</keyword>
<gene>
    <name evidence="2" type="ORF">PAL_GLEAN10005594</name>
</gene>
<dbReference type="EMBL" id="KB030557">
    <property type="protein sequence ID" value="ELK14804.1"/>
    <property type="molecule type" value="Genomic_DNA"/>
</dbReference>
<accession>L5KTL2</accession>
<reference evidence="3" key="1">
    <citation type="journal article" date="2013" name="Science">
        <title>Comparative analysis of bat genomes provides insight into the evolution of flight and immunity.</title>
        <authorList>
            <person name="Zhang G."/>
            <person name="Cowled C."/>
            <person name="Shi Z."/>
            <person name="Huang Z."/>
            <person name="Bishop-Lilly K.A."/>
            <person name="Fang X."/>
            <person name="Wynne J.W."/>
            <person name="Xiong Z."/>
            <person name="Baker M.L."/>
            <person name="Zhao W."/>
            <person name="Tachedjian M."/>
            <person name="Zhu Y."/>
            <person name="Zhou P."/>
            <person name="Jiang X."/>
            <person name="Ng J."/>
            <person name="Yang L."/>
            <person name="Wu L."/>
            <person name="Xiao J."/>
            <person name="Feng Y."/>
            <person name="Chen Y."/>
            <person name="Sun X."/>
            <person name="Zhang Y."/>
            <person name="Marsh G.A."/>
            <person name="Crameri G."/>
            <person name="Broder C.C."/>
            <person name="Frey K.G."/>
            <person name="Wang L.F."/>
            <person name="Wang J."/>
        </authorList>
    </citation>
    <scope>NUCLEOTIDE SEQUENCE [LARGE SCALE GENOMIC DNA]</scope>
</reference>
<evidence type="ECO:0000313" key="3">
    <source>
        <dbReference type="Proteomes" id="UP000010552"/>
    </source>
</evidence>
<organism evidence="2 3">
    <name type="scientific">Pteropus alecto</name>
    <name type="common">Black flying fox</name>
    <dbReference type="NCBI Taxonomy" id="9402"/>
    <lineage>
        <taxon>Eukaryota</taxon>
        <taxon>Metazoa</taxon>
        <taxon>Chordata</taxon>
        <taxon>Craniata</taxon>
        <taxon>Vertebrata</taxon>
        <taxon>Euteleostomi</taxon>
        <taxon>Mammalia</taxon>
        <taxon>Eutheria</taxon>
        <taxon>Laurasiatheria</taxon>
        <taxon>Chiroptera</taxon>
        <taxon>Yinpterochiroptera</taxon>
        <taxon>Pteropodoidea</taxon>
        <taxon>Pteropodidae</taxon>
        <taxon>Pteropodinae</taxon>
        <taxon>Pteropus</taxon>
    </lineage>
</organism>
<sequence length="77" mass="8275">MSGGGFLASTPLCPIPVYPQNGQPVEARENVKCPQGWHVKKNWTVELNHAVDNEGQSSVHRPQAEGLELPASDTPTA</sequence>
<evidence type="ECO:0000256" key="1">
    <source>
        <dbReference type="SAM" id="MobiDB-lite"/>
    </source>
</evidence>
<proteinExistence type="predicted"/>
<feature type="region of interest" description="Disordered" evidence="1">
    <location>
        <begin position="52"/>
        <end position="77"/>
    </location>
</feature>
<protein>
    <submittedName>
        <fullName evidence="2">Fer-1-like protein 5</fullName>
    </submittedName>
</protein>
<dbReference type="Proteomes" id="UP000010552">
    <property type="component" value="Unassembled WGS sequence"/>
</dbReference>